<feature type="compositionally biased region" description="Low complexity" evidence="1">
    <location>
        <begin position="332"/>
        <end position="345"/>
    </location>
</feature>
<evidence type="ECO:0000313" key="3">
    <source>
        <dbReference type="EMBL" id="CAD8938523.1"/>
    </source>
</evidence>
<dbReference type="GO" id="GO:0007165">
    <property type="term" value="P:signal transduction"/>
    <property type="evidence" value="ECO:0007669"/>
    <property type="project" value="TreeGrafter"/>
</dbReference>
<dbReference type="GO" id="GO:0005524">
    <property type="term" value="F:ATP binding"/>
    <property type="evidence" value="ECO:0007669"/>
    <property type="project" value="InterPro"/>
</dbReference>
<gene>
    <name evidence="3" type="ORF">CTEN0397_LOCUS9586</name>
</gene>
<dbReference type="GO" id="GO:0005737">
    <property type="term" value="C:cytoplasm"/>
    <property type="evidence" value="ECO:0007669"/>
    <property type="project" value="TreeGrafter"/>
</dbReference>
<accession>A0A7S1D763</accession>
<sequence length="362" mass="40781">MEIREPLSQGECVPMQEWQTTYHPSCNGMHEVALDHMGTNNNLSGDDFTLFGTKGFWRNAWKVDVLGGKQLAKERETIVLKTLKFQHNFEDAHFEHDRIDAVAMERLTSSPHVINVFGFCGHSVMTEYADGTRVGELADKSKKKPLVRLQIARDIATGLADVHGIDGDGNTTFVHLDINPANVMSIGGTLKLNDFNIGILLRWNTTSNTQCGFPAQYPNPQWRSPEEARNEQNLTEKVDVFSMGHIFFRLICGHEPWNKLEPGGRPSKEEVNEKVQRGELPFIPDHIRHTDNEEVAVIRDAMLRCYAFDPTQRPSARDIANSLESALGELTAKQQEAAKAATSSKHTTHTHTHKHTHTQRED</sequence>
<dbReference type="Pfam" id="PF00069">
    <property type="entry name" value="Pkinase"/>
    <property type="match status" value="1"/>
</dbReference>
<dbReference type="SUPFAM" id="SSF56112">
    <property type="entry name" value="Protein kinase-like (PK-like)"/>
    <property type="match status" value="1"/>
</dbReference>
<evidence type="ECO:0000259" key="2">
    <source>
        <dbReference type="PROSITE" id="PS50011"/>
    </source>
</evidence>
<dbReference type="PANTHER" id="PTHR23257">
    <property type="entry name" value="SERINE-THREONINE PROTEIN KINASE"/>
    <property type="match status" value="1"/>
</dbReference>
<feature type="region of interest" description="Disordered" evidence="1">
    <location>
        <begin position="332"/>
        <end position="362"/>
    </location>
</feature>
<dbReference type="EMBL" id="HBFW01015055">
    <property type="protein sequence ID" value="CAD8938523.1"/>
    <property type="molecule type" value="Transcribed_RNA"/>
</dbReference>
<dbReference type="InterPro" id="IPR050167">
    <property type="entry name" value="Ser_Thr_protein_kinase"/>
</dbReference>
<dbReference type="InterPro" id="IPR000719">
    <property type="entry name" value="Prot_kinase_dom"/>
</dbReference>
<proteinExistence type="predicted"/>
<feature type="domain" description="Protein kinase" evidence="2">
    <location>
        <begin position="1"/>
        <end position="327"/>
    </location>
</feature>
<dbReference type="PROSITE" id="PS50011">
    <property type="entry name" value="PROTEIN_KINASE_DOM"/>
    <property type="match status" value="1"/>
</dbReference>
<evidence type="ECO:0000256" key="1">
    <source>
        <dbReference type="SAM" id="MobiDB-lite"/>
    </source>
</evidence>
<dbReference type="GO" id="GO:0004672">
    <property type="term" value="F:protein kinase activity"/>
    <property type="evidence" value="ECO:0007669"/>
    <property type="project" value="InterPro"/>
</dbReference>
<feature type="compositionally biased region" description="Basic residues" evidence="1">
    <location>
        <begin position="346"/>
        <end position="362"/>
    </location>
</feature>
<dbReference type="Gene3D" id="1.10.510.10">
    <property type="entry name" value="Transferase(Phosphotransferase) domain 1"/>
    <property type="match status" value="1"/>
</dbReference>
<name>A0A7S1D763_CYCTE</name>
<dbReference type="InterPro" id="IPR011009">
    <property type="entry name" value="Kinase-like_dom_sf"/>
</dbReference>
<dbReference type="AlphaFoldDB" id="A0A7S1D763"/>
<dbReference type="SMART" id="SM00220">
    <property type="entry name" value="S_TKc"/>
    <property type="match status" value="1"/>
</dbReference>
<organism evidence="3">
    <name type="scientific">Cyclophora tenuis</name>
    <name type="common">Marine diatom</name>
    <dbReference type="NCBI Taxonomy" id="216820"/>
    <lineage>
        <taxon>Eukaryota</taxon>
        <taxon>Sar</taxon>
        <taxon>Stramenopiles</taxon>
        <taxon>Ochrophyta</taxon>
        <taxon>Bacillariophyta</taxon>
        <taxon>Fragilariophyceae</taxon>
        <taxon>Fragilariophycidae</taxon>
        <taxon>Cyclophorales</taxon>
        <taxon>Cyclophoraceae</taxon>
        <taxon>Cyclophora</taxon>
    </lineage>
</organism>
<protein>
    <recommendedName>
        <fullName evidence="2">Protein kinase domain-containing protein</fullName>
    </recommendedName>
</protein>
<dbReference type="PANTHER" id="PTHR23257:SF963">
    <property type="entry name" value="AT08303P"/>
    <property type="match status" value="1"/>
</dbReference>
<reference evidence="3" key="1">
    <citation type="submission" date="2021-01" db="EMBL/GenBank/DDBJ databases">
        <authorList>
            <person name="Corre E."/>
            <person name="Pelletier E."/>
            <person name="Niang G."/>
            <person name="Scheremetjew M."/>
            <person name="Finn R."/>
            <person name="Kale V."/>
            <person name="Holt S."/>
            <person name="Cochrane G."/>
            <person name="Meng A."/>
            <person name="Brown T."/>
            <person name="Cohen L."/>
        </authorList>
    </citation>
    <scope>NUCLEOTIDE SEQUENCE</scope>
    <source>
        <strain evidence="3">ECT3854</strain>
    </source>
</reference>